<keyword evidence="8" id="KW-0418">Kinase</keyword>
<feature type="transmembrane region" description="Helical" evidence="13">
    <location>
        <begin position="6"/>
        <end position="26"/>
    </location>
</feature>
<feature type="transmembrane region" description="Helical" evidence="13">
    <location>
        <begin position="38"/>
        <end position="57"/>
    </location>
</feature>
<feature type="domain" description="PAS" evidence="16">
    <location>
        <begin position="768"/>
        <end position="838"/>
    </location>
</feature>
<dbReference type="Gene3D" id="1.20.1730.10">
    <property type="entry name" value="Sodium/glucose cotransporter"/>
    <property type="match status" value="1"/>
</dbReference>
<dbReference type="Gene3D" id="1.10.287.130">
    <property type="match status" value="1"/>
</dbReference>
<dbReference type="RefSeq" id="WP_076465767.1">
    <property type="nucleotide sequence ID" value="NZ_FTMN01000012.1"/>
</dbReference>
<evidence type="ECO:0000256" key="12">
    <source>
        <dbReference type="SAM" id="Coils"/>
    </source>
</evidence>
<feature type="domain" description="Response regulatory" evidence="15">
    <location>
        <begin position="1186"/>
        <end position="1309"/>
    </location>
</feature>
<feature type="transmembrane region" description="Helical" evidence="13">
    <location>
        <begin position="325"/>
        <end position="358"/>
    </location>
</feature>
<evidence type="ECO:0000256" key="11">
    <source>
        <dbReference type="PROSITE-ProRule" id="PRU00169"/>
    </source>
</evidence>
<evidence type="ECO:0000256" key="6">
    <source>
        <dbReference type="ARBA" id="ARBA00022679"/>
    </source>
</evidence>
<dbReference type="SMART" id="SM00387">
    <property type="entry name" value="HATPase_c"/>
    <property type="match status" value="1"/>
</dbReference>
<keyword evidence="9 13" id="KW-1133">Transmembrane helix</keyword>
<feature type="transmembrane region" description="Helical" evidence="13">
    <location>
        <begin position="115"/>
        <end position="139"/>
    </location>
</feature>
<evidence type="ECO:0000256" key="13">
    <source>
        <dbReference type="SAM" id="Phobius"/>
    </source>
</evidence>
<dbReference type="eggNOG" id="COG2205">
    <property type="taxonomic scope" value="Bacteria"/>
</dbReference>
<dbReference type="InterPro" id="IPR036890">
    <property type="entry name" value="HATPase_C_sf"/>
</dbReference>
<reference evidence="18 19" key="1">
    <citation type="submission" date="2017-01" db="EMBL/GenBank/DDBJ databases">
        <authorList>
            <person name="Mah S.A."/>
            <person name="Swanson W.J."/>
            <person name="Moy G.W."/>
            <person name="Vacquier V.D."/>
        </authorList>
    </citation>
    <scope>NUCLEOTIDE SEQUENCE [LARGE SCALE GENOMIC DNA]</scope>
    <source>
        <strain evidence="18 19">DSM 7027</strain>
    </source>
</reference>
<dbReference type="NCBIfam" id="TIGR00229">
    <property type="entry name" value="sensory_box"/>
    <property type="match status" value="1"/>
</dbReference>
<dbReference type="CDD" id="cd00130">
    <property type="entry name" value="PAS"/>
    <property type="match status" value="2"/>
</dbReference>
<dbReference type="PROSITE" id="PS50112">
    <property type="entry name" value="PAS"/>
    <property type="match status" value="1"/>
</dbReference>
<dbReference type="Pfam" id="PF12860">
    <property type="entry name" value="PAS_7"/>
    <property type="match status" value="1"/>
</dbReference>
<dbReference type="Gene3D" id="3.30.565.10">
    <property type="entry name" value="Histidine kinase-like ATPase, C-terminal domain"/>
    <property type="match status" value="1"/>
</dbReference>
<dbReference type="InterPro" id="IPR004358">
    <property type="entry name" value="Sig_transdc_His_kin-like_C"/>
</dbReference>
<dbReference type="NCBIfam" id="NF041832">
    <property type="entry name" value="near_NosP_CTERM"/>
    <property type="match status" value="1"/>
</dbReference>
<dbReference type="InterPro" id="IPR005467">
    <property type="entry name" value="His_kinase_dom"/>
</dbReference>
<feature type="transmembrane region" description="Helical" evidence="13">
    <location>
        <begin position="238"/>
        <end position="258"/>
    </location>
</feature>
<comment type="similarity">
    <text evidence="3">Belongs to the sodium:solute symporter (SSF) (TC 2.A.21) family.</text>
</comment>
<dbReference type="InterPro" id="IPR003594">
    <property type="entry name" value="HATPase_dom"/>
</dbReference>
<keyword evidence="5 11" id="KW-0597">Phosphoprotein</keyword>
<dbReference type="CDD" id="cd00082">
    <property type="entry name" value="HisKA"/>
    <property type="match status" value="1"/>
</dbReference>
<gene>
    <name evidence="18" type="ORF">SAMN05421647_11235</name>
</gene>
<dbReference type="FunFam" id="3.30.565.10:FF:000049">
    <property type="entry name" value="Two-component sensor histidine kinase"/>
    <property type="match status" value="1"/>
</dbReference>
<protein>
    <recommendedName>
        <fullName evidence="4">histidine kinase</fullName>
        <ecNumber evidence="4">2.7.13.3</ecNumber>
    </recommendedName>
</protein>
<evidence type="ECO:0000256" key="5">
    <source>
        <dbReference type="ARBA" id="ARBA00022553"/>
    </source>
</evidence>
<dbReference type="InterPro" id="IPR001789">
    <property type="entry name" value="Sig_transdc_resp-reg_receiver"/>
</dbReference>
<dbReference type="SUPFAM" id="SSF55874">
    <property type="entry name" value="ATPase domain of HSP90 chaperone/DNA topoisomerase II/histidine kinase"/>
    <property type="match status" value="1"/>
</dbReference>
<dbReference type="Gene3D" id="3.40.50.2300">
    <property type="match status" value="1"/>
</dbReference>
<dbReference type="CDD" id="cd00156">
    <property type="entry name" value="REC"/>
    <property type="match status" value="1"/>
</dbReference>
<dbReference type="Pfam" id="PF02518">
    <property type="entry name" value="HATPase_c"/>
    <property type="match status" value="1"/>
</dbReference>
<feature type="transmembrane region" description="Helical" evidence="13">
    <location>
        <begin position="188"/>
        <end position="215"/>
    </location>
</feature>
<evidence type="ECO:0000259" key="17">
    <source>
        <dbReference type="PROSITE" id="PS50113"/>
    </source>
</evidence>
<evidence type="ECO:0000259" key="15">
    <source>
        <dbReference type="PROSITE" id="PS50110"/>
    </source>
</evidence>
<sequence length="1317" mass="145318">MLSGWSIILISLAYLGLLFAIAYFGDKSSAGKQWASNPVVYSLSLAVYCSSWTFYGAVGRAASTGWEFLATYLGPAIVFMLAIRVIEKVFLVSKQQNITTIADFISSRYGKSQGLAVLVTIIAVMGTIPYIALQLKAVAISYNALAPGATEAMSNGSDTALFVALVMAVFAILFGTRHIDATEHHEGLVLAVAFESLIKLTAFVGVGLFVVFGLFDGVEEVTNQVIAQLRHNENFDTALSSGFLTEIVLACAAAICLPRQFHVSIVENTRQRNLLTARWLFPTYLLLMALFVLPIATGGITYFSNTGVDADTYVLMLPLATGSEHLATLAFIGGLSAATSMVIVASITLATMVCNDIIMPLLFRISWLHLSQSKDLGALLLRVRRITIICLLLMGYFYYRILGEQGPLASFGLLAFVAAIQFLPAILGGIYWKGGTRHGVLAGLLAGFLLWLYTLVLPTLNSARLIPYEWLPQLTGNEGWLSPTGLMGIDGMDPLTHGVVWSLGVNLLLFVIVSRLATPRLVDRIQASAFVNITAKGITDPSRHLGQVTVGDLQMLSERFLGMSRTRQAFSTFGQQRGEGPPMAAEKATPELIQYTERLLAGAIGASSARIVMDSTLRGKEMEIGDVVTIVDEASQALRFNRSLLQSTIENISLGISVVDQQMRLVAWNQRYVDMFNYPEGLICIGRPIEEVFRYNAIKGEYGLGDVEQQVRMRLDTISSGDPHSYERFRPDGTVLEVRGNPMPNGGYVNTYMDITEHKRIEEALRESEQNIRIYTDNVPVLIGYLDPDKRFLFINKAYADAFGLDRHNIAGMSALEALPEEEYLHRRQYIDKVLRGERQRFETRLPTHDGSVRFAEVTYIPHIGEYGDVLGYFTLYQDITERRKAEQALQETNENLEQRVRERTHALSVVNKELRKENTIRALMEDELRQAKSDAEAANFGKTRFLAAASHDLLQPLNAARLFTSALAQQSHSDETSQLVENLDGSLKAAEELITAILDISKLDAGALEPTLTHFSLEGLFQTLNTEFSALAREKGLKFDTVDCKQVVYSDQPLLRRIMQNFLSNAMRYTAQGRVLMGARREGRQLRLEVWDTGVGIPDNKLREVFEEFKRIDNPKHSQVKGLGLGLAITDRIARMLGHQLHVRSWPGQGTVFSITLPLGDPALAQKSRPEKRGWIRSKGLNGVRVLVIDNEPKILEGMGALLKGWSCEVAVALSADDALEELESLGWTPDIILADYHLGETDTGIMALQQLASLPGQTEGAEYFSPAIVITADRTDEVRDEISAAGAQLLTKPVKPAALRAMINKIMANLKAGRE</sequence>
<feature type="transmembrane region" description="Helical" evidence="13">
    <location>
        <begin position="411"/>
        <end position="432"/>
    </location>
</feature>
<dbReference type="SMART" id="SM00091">
    <property type="entry name" value="PAS"/>
    <property type="match status" value="2"/>
</dbReference>
<keyword evidence="6" id="KW-0808">Transferase</keyword>
<dbReference type="InterPro" id="IPR003661">
    <property type="entry name" value="HisK_dim/P_dom"/>
</dbReference>
<evidence type="ECO:0000256" key="9">
    <source>
        <dbReference type="ARBA" id="ARBA00022989"/>
    </source>
</evidence>
<dbReference type="PRINTS" id="PR00344">
    <property type="entry name" value="BCTRLSENSOR"/>
</dbReference>
<keyword evidence="7 13" id="KW-0812">Transmembrane</keyword>
<dbReference type="CDD" id="cd10322">
    <property type="entry name" value="SLC5sbd"/>
    <property type="match status" value="1"/>
</dbReference>
<proteinExistence type="inferred from homology"/>
<feature type="transmembrane region" description="Helical" evidence="13">
    <location>
        <begin position="279"/>
        <end position="305"/>
    </location>
</feature>
<dbReference type="EC" id="2.7.13.3" evidence="4"/>
<comment type="catalytic activity">
    <reaction evidence="1">
        <text>ATP + protein L-histidine = ADP + protein N-phospho-L-histidine.</text>
        <dbReference type="EC" id="2.7.13.3"/>
    </reaction>
</comment>
<feature type="domain" description="PAC" evidence="17">
    <location>
        <begin position="840"/>
        <end position="892"/>
    </location>
</feature>
<dbReference type="Pfam" id="PF08448">
    <property type="entry name" value="PAS_4"/>
    <property type="match status" value="1"/>
</dbReference>
<keyword evidence="10 13" id="KW-0472">Membrane</keyword>
<comment type="subcellular location">
    <subcellularLocation>
        <location evidence="2">Membrane</location>
        <topology evidence="2">Multi-pass membrane protein</topology>
    </subcellularLocation>
</comment>
<dbReference type="GO" id="GO:0000155">
    <property type="term" value="F:phosphorelay sensor kinase activity"/>
    <property type="evidence" value="ECO:0007669"/>
    <property type="project" value="InterPro"/>
</dbReference>
<dbReference type="InterPro" id="IPR000700">
    <property type="entry name" value="PAS-assoc_C"/>
</dbReference>
<dbReference type="Proteomes" id="UP000186895">
    <property type="component" value="Unassembled WGS sequence"/>
</dbReference>
<dbReference type="EMBL" id="FTMN01000012">
    <property type="protein sequence ID" value="SIQ95355.1"/>
    <property type="molecule type" value="Genomic_DNA"/>
</dbReference>
<feature type="domain" description="Histidine kinase" evidence="14">
    <location>
        <begin position="949"/>
        <end position="1162"/>
    </location>
</feature>
<dbReference type="SMART" id="SM00448">
    <property type="entry name" value="REC"/>
    <property type="match status" value="1"/>
</dbReference>
<dbReference type="SUPFAM" id="SSF52172">
    <property type="entry name" value="CheY-like"/>
    <property type="match status" value="1"/>
</dbReference>
<dbReference type="PROSITE" id="PS50113">
    <property type="entry name" value="PAC"/>
    <property type="match status" value="1"/>
</dbReference>
<dbReference type="eggNOG" id="COG4191">
    <property type="taxonomic scope" value="Bacteria"/>
</dbReference>
<dbReference type="GO" id="GO:0009927">
    <property type="term" value="F:histidine phosphotransfer kinase activity"/>
    <property type="evidence" value="ECO:0007669"/>
    <property type="project" value="TreeGrafter"/>
</dbReference>
<dbReference type="Pfam" id="PF00072">
    <property type="entry name" value="Response_reg"/>
    <property type="match status" value="1"/>
</dbReference>
<dbReference type="InterPro" id="IPR013656">
    <property type="entry name" value="PAS_4"/>
</dbReference>
<dbReference type="GO" id="GO:0022857">
    <property type="term" value="F:transmembrane transporter activity"/>
    <property type="evidence" value="ECO:0007669"/>
    <property type="project" value="InterPro"/>
</dbReference>
<evidence type="ECO:0000256" key="1">
    <source>
        <dbReference type="ARBA" id="ARBA00000085"/>
    </source>
</evidence>
<evidence type="ECO:0000256" key="2">
    <source>
        <dbReference type="ARBA" id="ARBA00004141"/>
    </source>
</evidence>
<evidence type="ECO:0000259" key="14">
    <source>
        <dbReference type="PROSITE" id="PS50109"/>
    </source>
</evidence>
<dbReference type="PROSITE" id="PS50283">
    <property type="entry name" value="NA_SOLUT_SYMP_3"/>
    <property type="match status" value="1"/>
</dbReference>
<accession>A0A1N6WZA0</accession>
<keyword evidence="12" id="KW-0175">Coiled coil</keyword>
<dbReference type="PANTHER" id="PTHR43047">
    <property type="entry name" value="TWO-COMPONENT HISTIDINE PROTEIN KINASE"/>
    <property type="match status" value="1"/>
</dbReference>
<dbReference type="Gene3D" id="3.30.450.20">
    <property type="entry name" value="PAS domain"/>
    <property type="match status" value="2"/>
</dbReference>
<dbReference type="PANTHER" id="PTHR43047:SF9">
    <property type="entry name" value="HISTIDINE KINASE"/>
    <property type="match status" value="1"/>
</dbReference>
<evidence type="ECO:0000256" key="10">
    <source>
        <dbReference type="ARBA" id="ARBA00023136"/>
    </source>
</evidence>
<evidence type="ECO:0000259" key="16">
    <source>
        <dbReference type="PROSITE" id="PS50112"/>
    </source>
</evidence>
<dbReference type="InterPro" id="IPR000014">
    <property type="entry name" value="PAS"/>
</dbReference>
<evidence type="ECO:0000313" key="19">
    <source>
        <dbReference type="Proteomes" id="UP000186895"/>
    </source>
</evidence>
<dbReference type="eggNOG" id="COG0591">
    <property type="taxonomic scope" value="Bacteria"/>
</dbReference>
<feature type="transmembrane region" description="Helical" evidence="13">
    <location>
        <begin position="159"/>
        <end position="176"/>
    </location>
</feature>
<dbReference type="SUPFAM" id="SSF55785">
    <property type="entry name" value="PYP-like sensor domain (PAS domain)"/>
    <property type="match status" value="2"/>
</dbReference>
<feature type="modified residue" description="4-aspartylphosphate" evidence="11">
    <location>
        <position position="1237"/>
    </location>
</feature>
<dbReference type="SMART" id="SM00388">
    <property type="entry name" value="HisKA"/>
    <property type="match status" value="1"/>
</dbReference>
<dbReference type="PROSITE" id="PS50110">
    <property type="entry name" value="RESPONSE_REGULATORY"/>
    <property type="match status" value="1"/>
</dbReference>
<dbReference type="InterPro" id="IPR011006">
    <property type="entry name" value="CheY-like_superfamily"/>
</dbReference>
<dbReference type="FunFam" id="1.10.287.130:FF:000063">
    <property type="entry name" value="Hybrid sensor histidine kinase/response regulator"/>
    <property type="match status" value="1"/>
</dbReference>
<feature type="transmembrane region" description="Helical" evidence="13">
    <location>
        <begin position="379"/>
        <end position="399"/>
    </location>
</feature>
<dbReference type="PROSITE" id="PS50109">
    <property type="entry name" value="HIS_KIN"/>
    <property type="match status" value="1"/>
</dbReference>
<dbReference type="SUPFAM" id="SSF47384">
    <property type="entry name" value="Homodimeric domain of signal transducing histidine kinase"/>
    <property type="match status" value="1"/>
</dbReference>
<evidence type="ECO:0000256" key="8">
    <source>
        <dbReference type="ARBA" id="ARBA00022777"/>
    </source>
</evidence>
<evidence type="ECO:0000256" key="4">
    <source>
        <dbReference type="ARBA" id="ARBA00012438"/>
    </source>
</evidence>
<dbReference type="InterPro" id="IPR038377">
    <property type="entry name" value="Na/Glc_symporter_sf"/>
</dbReference>
<dbReference type="STRING" id="49186.SAMN05421647_11235"/>
<evidence type="ECO:0000256" key="7">
    <source>
        <dbReference type="ARBA" id="ARBA00022692"/>
    </source>
</evidence>
<dbReference type="InterPro" id="IPR001734">
    <property type="entry name" value="Na/solute_symporter"/>
</dbReference>
<feature type="transmembrane region" description="Helical" evidence="13">
    <location>
        <begin position="439"/>
        <end position="460"/>
    </location>
</feature>
<name>A0A1N6WZA0_9GAMM</name>
<feature type="coiled-coil region" evidence="12">
    <location>
        <begin position="880"/>
        <end position="907"/>
    </location>
</feature>
<organism evidence="18 19">
    <name type="scientific">Marinobacterium stanieri</name>
    <dbReference type="NCBI Taxonomy" id="49186"/>
    <lineage>
        <taxon>Bacteria</taxon>
        <taxon>Pseudomonadati</taxon>
        <taxon>Pseudomonadota</taxon>
        <taxon>Gammaproteobacteria</taxon>
        <taxon>Oceanospirillales</taxon>
        <taxon>Oceanospirillaceae</taxon>
        <taxon>Marinobacterium</taxon>
    </lineage>
</organism>
<keyword evidence="19" id="KW-1185">Reference proteome</keyword>
<evidence type="ECO:0000256" key="3">
    <source>
        <dbReference type="ARBA" id="ARBA00006434"/>
    </source>
</evidence>
<feature type="transmembrane region" description="Helical" evidence="13">
    <location>
        <begin position="69"/>
        <end position="86"/>
    </location>
</feature>
<dbReference type="InterPro" id="IPR035965">
    <property type="entry name" value="PAS-like_dom_sf"/>
</dbReference>
<dbReference type="GO" id="GO:0005886">
    <property type="term" value="C:plasma membrane"/>
    <property type="evidence" value="ECO:0007669"/>
    <property type="project" value="TreeGrafter"/>
</dbReference>
<dbReference type="Pfam" id="PF00512">
    <property type="entry name" value="HisKA"/>
    <property type="match status" value="1"/>
</dbReference>
<dbReference type="InterPro" id="IPR036097">
    <property type="entry name" value="HisK_dim/P_sf"/>
</dbReference>
<evidence type="ECO:0000313" key="18">
    <source>
        <dbReference type="EMBL" id="SIQ95355.1"/>
    </source>
</evidence>